<dbReference type="NCBIfam" id="TIGR00674">
    <property type="entry name" value="dapA"/>
    <property type="match status" value="1"/>
</dbReference>
<dbReference type="AlphaFoldDB" id="A0A858BXI9"/>
<dbReference type="PANTHER" id="PTHR12128:SF66">
    <property type="entry name" value="4-HYDROXY-2-OXOGLUTARATE ALDOLASE, MITOCHONDRIAL"/>
    <property type="match status" value="1"/>
</dbReference>
<keyword evidence="5 12" id="KW-0963">Cytoplasm</keyword>
<feature type="active site" description="Proton donor/acceptor" evidence="12 14">
    <location>
        <position position="135"/>
    </location>
</feature>
<keyword evidence="10 12" id="KW-0704">Schiff base</keyword>
<dbReference type="RefSeq" id="WP_163067129.1">
    <property type="nucleotide sequence ID" value="NZ_CP048649.1"/>
</dbReference>
<dbReference type="SMART" id="SM01130">
    <property type="entry name" value="DHDPS"/>
    <property type="match status" value="1"/>
</dbReference>
<comment type="subunit">
    <text evidence="12">Homotetramer; dimer of dimers.</text>
</comment>
<dbReference type="PRINTS" id="PR00146">
    <property type="entry name" value="DHPICSNTHASE"/>
</dbReference>
<sequence length="293" mass="31549">MAIFTGCGVAIATPFLPDGQVDFQAFRDLIQWQIAQGIDAIVVCGTTGESSTLDDREHIEAVQFCVDVVQGRVPVIGGAGSNDTRHGIQLAKALEQAGADGLLLVTPYYNKCSQRGLIQHYTATADSVDIPCLLYSVSSRTGVNIAPQTVAALAAHPNIVGIKEASGDIAQVAEIARLVPEDFAIYSGNDDMVIPIMALGGLGYISVVANVAPKDSIRMTRSFLEGNLREARDLQLHLKSLIDALFADVNPIPVKAALHLMGKCQLEYRLPLCPPNRQVMERIRHEMTVYGLI</sequence>
<dbReference type="SUPFAM" id="SSF51569">
    <property type="entry name" value="Aldolase"/>
    <property type="match status" value="1"/>
</dbReference>
<comment type="pathway">
    <text evidence="2 12">Amino-acid biosynthesis; L-lysine biosynthesis via DAP pathway; (S)-tetrahydrodipicolinate from L-aspartate: step 3/4.</text>
</comment>
<evidence type="ECO:0000256" key="3">
    <source>
        <dbReference type="ARBA" id="ARBA00007592"/>
    </source>
</evidence>
<keyword evidence="7 12" id="KW-0220">Diaminopimelate biosynthesis</keyword>
<evidence type="ECO:0000256" key="5">
    <source>
        <dbReference type="ARBA" id="ARBA00022490"/>
    </source>
</evidence>
<feature type="site" description="Part of a proton relay during catalysis" evidence="12">
    <location>
        <position position="46"/>
    </location>
</feature>
<dbReference type="PANTHER" id="PTHR12128">
    <property type="entry name" value="DIHYDRODIPICOLINATE SYNTHASE"/>
    <property type="match status" value="1"/>
</dbReference>
<evidence type="ECO:0000256" key="10">
    <source>
        <dbReference type="ARBA" id="ARBA00023270"/>
    </source>
</evidence>
<evidence type="ECO:0000313" key="16">
    <source>
        <dbReference type="EMBL" id="QIB69889.1"/>
    </source>
</evidence>
<protein>
    <recommendedName>
        <fullName evidence="4 12">4-hydroxy-tetrahydrodipicolinate synthase</fullName>
        <shortName evidence="12">HTPA synthase</shortName>
        <ecNumber evidence="4 12">4.3.3.7</ecNumber>
    </recommendedName>
</protein>
<evidence type="ECO:0000256" key="13">
    <source>
        <dbReference type="PIRNR" id="PIRNR001365"/>
    </source>
</evidence>
<feature type="active site" description="Schiff-base intermediate with substrate" evidence="12 14">
    <location>
        <position position="163"/>
    </location>
</feature>
<comment type="catalytic activity">
    <reaction evidence="11 12">
        <text>L-aspartate 4-semialdehyde + pyruvate = (2S,4S)-4-hydroxy-2,3,4,5-tetrahydrodipicolinate + H2O + H(+)</text>
        <dbReference type="Rhea" id="RHEA:34171"/>
        <dbReference type="ChEBI" id="CHEBI:15361"/>
        <dbReference type="ChEBI" id="CHEBI:15377"/>
        <dbReference type="ChEBI" id="CHEBI:15378"/>
        <dbReference type="ChEBI" id="CHEBI:67139"/>
        <dbReference type="ChEBI" id="CHEBI:537519"/>
        <dbReference type="EC" id="4.3.3.7"/>
    </reaction>
</comment>
<evidence type="ECO:0000256" key="4">
    <source>
        <dbReference type="ARBA" id="ARBA00012086"/>
    </source>
</evidence>
<accession>A0A858BXI9</accession>
<dbReference type="Pfam" id="PF00701">
    <property type="entry name" value="DHDPS"/>
    <property type="match status" value="1"/>
</dbReference>
<evidence type="ECO:0000256" key="8">
    <source>
        <dbReference type="ARBA" id="ARBA00023154"/>
    </source>
</evidence>
<dbReference type="InterPro" id="IPR005263">
    <property type="entry name" value="DapA"/>
</dbReference>
<dbReference type="UniPathway" id="UPA00034">
    <property type="reaction ID" value="UER00017"/>
</dbReference>
<evidence type="ECO:0000256" key="1">
    <source>
        <dbReference type="ARBA" id="ARBA00003294"/>
    </source>
</evidence>
<dbReference type="InterPro" id="IPR002220">
    <property type="entry name" value="DapA-like"/>
</dbReference>
<evidence type="ECO:0000256" key="15">
    <source>
        <dbReference type="PIRSR" id="PIRSR001365-2"/>
    </source>
</evidence>
<feature type="binding site" evidence="12 15">
    <location>
        <position position="47"/>
    </location>
    <ligand>
        <name>pyruvate</name>
        <dbReference type="ChEBI" id="CHEBI:15361"/>
    </ligand>
</feature>
<keyword evidence="17" id="KW-1185">Reference proteome</keyword>
<feature type="binding site" evidence="12 15">
    <location>
        <position position="205"/>
    </location>
    <ligand>
        <name>pyruvate</name>
        <dbReference type="ChEBI" id="CHEBI:15361"/>
    </ligand>
</feature>
<dbReference type="Gene3D" id="3.20.20.70">
    <property type="entry name" value="Aldolase class I"/>
    <property type="match status" value="1"/>
</dbReference>
<dbReference type="GO" id="GO:0019877">
    <property type="term" value="P:diaminopimelate biosynthetic process"/>
    <property type="evidence" value="ECO:0007669"/>
    <property type="project" value="UniProtKB-UniRule"/>
</dbReference>
<evidence type="ECO:0000313" key="17">
    <source>
        <dbReference type="Proteomes" id="UP000466848"/>
    </source>
</evidence>
<dbReference type="PROSITE" id="PS00665">
    <property type="entry name" value="DHDPS_1"/>
    <property type="match status" value="1"/>
</dbReference>
<dbReference type="HAMAP" id="MF_00418">
    <property type="entry name" value="DapA"/>
    <property type="match status" value="1"/>
</dbReference>
<name>A0A858BXI9_9FIRM</name>
<dbReference type="GO" id="GO:0009089">
    <property type="term" value="P:lysine biosynthetic process via diaminopimelate"/>
    <property type="evidence" value="ECO:0007669"/>
    <property type="project" value="UniProtKB-UniRule"/>
</dbReference>
<dbReference type="KEGG" id="abut:Ami103574_11390"/>
<evidence type="ECO:0000256" key="6">
    <source>
        <dbReference type="ARBA" id="ARBA00022605"/>
    </source>
</evidence>
<evidence type="ECO:0000256" key="7">
    <source>
        <dbReference type="ARBA" id="ARBA00022915"/>
    </source>
</evidence>
<comment type="function">
    <text evidence="1 12">Catalyzes the condensation of (S)-aspartate-beta-semialdehyde [(S)-ASA] and pyruvate to 4-hydroxy-tetrahydrodipicolinate (HTPA).</text>
</comment>
<dbReference type="CDD" id="cd00950">
    <property type="entry name" value="DHDPS"/>
    <property type="match status" value="1"/>
</dbReference>
<reference evidence="16 17" key="1">
    <citation type="submission" date="2020-02" db="EMBL/GenBank/DDBJ databases">
        <authorList>
            <person name="Kim Y.B."/>
            <person name="Roh S.W."/>
        </authorList>
    </citation>
    <scope>NUCLEOTIDE SEQUENCE [LARGE SCALE GENOMIC DNA]</scope>
    <source>
        <strain evidence="16 17">DSM 103574</strain>
    </source>
</reference>
<organism evidence="16 17">
    <name type="scientific">Aminipila butyrica</name>
    <dbReference type="NCBI Taxonomy" id="433296"/>
    <lineage>
        <taxon>Bacteria</taxon>
        <taxon>Bacillati</taxon>
        <taxon>Bacillota</taxon>
        <taxon>Clostridia</taxon>
        <taxon>Peptostreptococcales</taxon>
        <taxon>Anaerovoracaceae</taxon>
        <taxon>Aminipila</taxon>
    </lineage>
</organism>
<dbReference type="Proteomes" id="UP000466848">
    <property type="component" value="Chromosome"/>
</dbReference>
<feature type="site" description="Part of a proton relay during catalysis" evidence="12">
    <location>
        <position position="109"/>
    </location>
</feature>
<keyword evidence="8 12" id="KW-0457">Lysine biosynthesis</keyword>
<comment type="caution">
    <text evidence="12">Was originally thought to be a dihydrodipicolinate synthase (DHDPS), catalyzing the condensation of (S)-aspartate-beta-semialdehyde [(S)-ASA] and pyruvate to dihydrodipicolinate (DHDP). However, it was shown in E.coli that the product of the enzymatic reaction is not dihydrodipicolinate but in fact (4S)-4-hydroxy-2,3,4,5-tetrahydro-(2S)-dipicolinic acid (HTPA), and that the consecutive dehydration reaction leading to DHDP is not spontaneous but catalyzed by DapB.</text>
</comment>
<keyword evidence="9 12" id="KW-0456">Lyase</keyword>
<dbReference type="InterPro" id="IPR020624">
    <property type="entry name" value="Schiff_base-form_aldolases_CS"/>
</dbReference>
<keyword evidence="6 12" id="KW-0028">Amino-acid biosynthesis</keyword>
<dbReference type="GO" id="GO:0008840">
    <property type="term" value="F:4-hydroxy-tetrahydrodipicolinate synthase activity"/>
    <property type="evidence" value="ECO:0007669"/>
    <property type="project" value="UniProtKB-UniRule"/>
</dbReference>
<evidence type="ECO:0000256" key="12">
    <source>
        <dbReference type="HAMAP-Rule" id="MF_00418"/>
    </source>
</evidence>
<evidence type="ECO:0000256" key="14">
    <source>
        <dbReference type="PIRSR" id="PIRSR001365-1"/>
    </source>
</evidence>
<proteinExistence type="inferred from homology"/>
<evidence type="ECO:0000256" key="11">
    <source>
        <dbReference type="ARBA" id="ARBA00047836"/>
    </source>
</evidence>
<comment type="subcellular location">
    <subcellularLocation>
        <location evidence="12">Cytoplasm</location>
    </subcellularLocation>
</comment>
<dbReference type="EC" id="4.3.3.7" evidence="4 12"/>
<dbReference type="PIRSF" id="PIRSF001365">
    <property type="entry name" value="DHDPS"/>
    <property type="match status" value="1"/>
</dbReference>
<dbReference type="EMBL" id="CP048649">
    <property type="protein sequence ID" value="QIB69889.1"/>
    <property type="molecule type" value="Genomic_DNA"/>
</dbReference>
<comment type="similarity">
    <text evidence="3 12 13">Belongs to the DapA family.</text>
</comment>
<dbReference type="InterPro" id="IPR013785">
    <property type="entry name" value="Aldolase_TIM"/>
</dbReference>
<dbReference type="GO" id="GO:0005829">
    <property type="term" value="C:cytosol"/>
    <property type="evidence" value="ECO:0007669"/>
    <property type="project" value="TreeGrafter"/>
</dbReference>
<evidence type="ECO:0000256" key="9">
    <source>
        <dbReference type="ARBA" id="ARBA00023239"/>
    </source>
</evidence>
<gene>
    <name evidence="12" type="primary">dapA</name>
    <name evidence="16" type="ORF">Ami103574_11390</name>
</gene>
<evidence type="ECO:0000256" key="2">
    <source>
        <dbReference type="ARBA" id="ARBA00005120"/>
    </source>
</evidence>